<feature type="region of interest" description="Disordered" evidence="2">
    <location>
        <begin position="536"/>
        <end position="595"/>
    </location>
</feature>
<name>A0A8X6V501_TRICX</name>
<feature type="region of interest" description="Disordered" evidence="2">
    <location>
        <begin position="130"/>
        <end position="197"/>
    </location>
</feature>
<organism evidence="4 5">
    <name type="scientific">Trichonephila clavipes</name>
    <name type="common">Golden silk orbweaver</name>
    <name type="synonym">Nephila clavipes</name>
    <dbReference type="NCBI Taxonomy" id="2585209"/>
    <lineage>
        <taxon>Eukaryota</taxon>
        <taxon>Metazoa</taxon>
        <taxon>Ecdysozoa</taxon>
        <taxon>Arthropoda</taxon>
        <taxon>Chelicerata</taxon>
        <taxon>Arachnida</taxon>
        <taxon>Araneae</taxon>
        <taxon>Araneomorphae</taxon>
        <taxon>Entelegynae</taxon>
        <taxon>Araneoidea</taxon>
        <taxon>Nephilidae</taxon>
        <taxon>Trichonephila</taxon>
    </lineage>
</organism>
<feature type="region of interest" description="Disordered" evidence="2">
    <location>
        <begin position="248"/>
        <end position="267"/>
    </location>
</feature>
<dbReference type="AlphaFoldDB" id="A0A8X6V501"/>
<feature type="region of interest" description="Disordered" evidence="2">
    <location>
        <begin position="1"/>
        <end position="31"/>
    </location>
</feature>
<gene>
    <name evidence="4" type="ORF">TNCV_3039831</name>
</gene>
<keyword evidence="1" id="KW-0863">Zinc-finger</keyword>
<feature type="compositionally biased region" description="Basic and acidic residues" evidence="2">
    <location>
        <begin position="310"/>
        <end position="327"/>
    </location>
</feature>
<reference evidence="4" key="1">
    <citation type="submission" date="2020-08" db="EMBL/GenBank/DDBJ databases">
        <title>Multicomponent nature underlies the extraordinary mechanical properties of spider dragline silk.</title>
        <authorList>
            <person name="Kono N."/>
            <person name="Nakamura H."/>
            <person name="Mori M."/>
            <person name="Yoshida Y."/>
            <person name="Ohtoshi R."/>
            <person name="Malay A.D."/>
            <person name="Moran D.A.P."/>
            <person name="Tomita M."/>
            <person name="Numata K."/>
            <person name="Arakawa K."/>
        </authorList>
    </citation>
    <scope>NUCLEOTIDE SEQUENCE</scope>
</reference>
<feature type="compositionally biased region" description="Basic residues" evidence="2">
    <location>
        <begin position="739"/>
        <end position="748"/>
    </location>
</feature>
<feature type="compositionally biased region" description="Polar residues" evidence="2">
    <location>
        <begin position="248"/>
        <end position="261"/>
    </location>
</feature>
<feature type="compositionally biased region" description="Basic and acidic residues" evidence="2">
    <location>
        <begin position="172"/>
        <end position="187"/>
    </location>
</feature>
<comment type="caution">
    <text evidence="4">The sequence shown here is derived from an EMBL/GenBank/DDBJ whole genome shotgun (WGS) entry which is preliminary data.</text>
</comment>
<dbReference type="PROSITE" id="PS50157">
    <property type="entry name" value="ZINC_FINGER_C2H2_2"/>
    <property type="match status" value="1"/>
</dbReference>
<feature type="compositionally biased region" description="Polar residues" evidence="2">
    <location>
        <begin position="21"/>
        <end position="31"/>
    </location>
</feature>
<protein>
    <recommendedName>
        <fullName evidence="3">C2H2-type domain-containing protein</fullName>
    </recommendedName>
</protein>
<feature type="compositionally biased region" description="Low complexity" evidence="2">
    <location>
        <begin position="581"/>
        <end position="591"/>
    </location>
</feature>
<feature type="compositionally biased region" description="Polar residues" evidence="2">
    <location>
        <begin position="699"/>
        <end position="708"/>
    </location>
</feature>
<feature type="compositionally biased region" description="Basic and acidic residues" evidence="2">
    <location>
        <begin position="1"/>
        <end position="15"/>
    </location>
</feature>
<dbReference type="GO" id="GO:0008270">
    <property type="term" value="F:zinc ion binding"/>
    <property type="evidence" value="ECO:0007669"/>
    <property type="project" value="UniProtKB-KW"/>
</dbReference>
<dbReference type="Proteomes" id="UP000887159">
    <property type="component" value="Unassembled WGS sequence"/>
</dbReference>
<keyword evidence="1" id="KW-0479">Metal-binding</keyword>
<evidence type="ECO:0000256" key="1">
    <source>
        <dbReference type="PROSITE-ProRule" id="PRU00042"/>
    </source>
</evidence>
<proteinExistence type="predicted"/>
<keyword evidence="5" id="KW-1185">Reference proteome</keyword>
<feature type="compositionally biased region" description="Polar residues" evidence="2">
    <location>
        <begin position="551"/>
        <end position="560"/>
    </location>
</feature>
<feature type="region of interest" description="Disordered" evidence="2">
    <location>
        <begin position="310"/>
        <end position="335"/>
    </location>
</feature>
<evidence type="ECO:0000313" key="4">
    <source>
        <dbReference type="EMBL" id="GFX99508.1"/>
    </source>
</evidence>
<dbReference type="EMBL" id="BMAU01021212">
    <property type="protein sequence ID" value="GFX99508.1"/>
    <property type="molecule type" value="Genomic_DNA"/>
</dbReference>
<feature type="region of interest" description="Disordered" evidence="2">
    <location>
        <begin position="725"/>
        <end position="756"/>
    </location>
</feature>
<evidence type="ECO:0000259" key="3">
    <source>
        <dbReference type="PROSITE" id="PS50157"/>
    </source>
</evidence>
<feature type="compositionally biased region" description="Polar residues" evidence="2">
    <location>
        <begin position="493"/>
        <end position="510"/>
    </location>
</feature>
<dbReference type="PROSITE" id="PS00028">
    <property type="entry name" value="ZINC_FINGER_C2H2_1"/>
    <property type="match status" value="1"/>
</dbReference>
<feature type="region of interest" description="Disordered" evidence="2">
    <location>
        <begin position="677"/>
        <end position="708"/>
    </location>
</feature>
<feature type="compositionally biased region" description="Polar residues" evidence="2">
    <location>
        <begin position="677"/>
        <end position="689"/>
    </location>
</feature>
<evidence type="ECO:0000256" key="2">
    <source>
        <dbReference type="SAM" id="MobiDB-lite"/>
    </source>
</evidence>
<accession>A0A8X6V501</accession>
<feature type="domain" description="C2H2-type" evidence="3">
    <location>
        <begin position="85"/>
        <end position="112"/>
    </location>
</feature>
<evidence type="ECO:0000313" key="5">
    <source>
        <dbReference type="Proteomes" id="UP000887159"/>
    </source>
</evidence>
<sequence>MPKKLDKTKDSDKIRQIRPRQFQTPNAPYFQYSPNNTIAEIEILDLINNPRLSEENNPQKENIPENKLEKDEACGVETEERKNEFDCKKCGERFTDFEGVIAHSCPHKEPKEIMLDMPTIFDLLWEKQLSEQESENSPDESIRGDSSKNRKSSVASHKLLASRRSLPSTRTIRSEKEMTKTRSDKYPLHATSSRSFPSTPALKDYPLIIRDSAAKKPFQLRGKSCIDTGYKTPQSECIKKDSTQSLTLVTPKQRTSSSQQLFRGEPSRSITRLEISHNLQSPRASCVSPTQKPEKIEVIERFHAEYPTYKEHPRSFPSSHTEKDDSFRSLTDPMPVNLYQSNQKYNTEMLSDPSGSVRIPRVINLDQSPWIYSNETFTDSPNRVINPSTLNILRSPLDHTKQMAYDSLEGVKNPTPVVFQPSRIYSAKKINYPSESVKNKGVLFSPSPQKYDTRMLTDSSASSTYPAAENIFQSTRTYDAAIKISPGTESKKCSTPKSLTFTSPRPTSPSFKELMPLLEESLLNTTQDSTFQLSLDSNISPKESEKERSDNFLTFVSPKNSSSSDDSSRVFKTPAPRASRHSQSTLSSTSSGEETCPRMKCEKKYIVKNMYKTKSVRTSFSWRTFSKGSVGSKQLGKVKGSQSRLCSSVPKKKITPKIQSGKSKFLSFRKPKPLSSSATACITDSSEGSISPEAKIASLSPQSPNTSDEIISLKTKERAKECYAKCLPLSTPHKSSPNKSRKSKKSTGHPHNGTNQ</sequence>
<keyword evidence="1" id="KW-0862">Zinc</keyword>
<dbReference type="InterPro" id="IPR013087">
    <property type="entry name" value="Znf_C2H2_type"/>
</dbReference>
<feature type="region of interest" description="Disordered" evidence="2">
    <location>
        <begin position="487"/>
        <end position="511"/>
    </location>
</feature>